<feature type="domain" description="HTH cro/C1-type" evidence="1">
    <location>
        <begin position="16"/>
        <end position="70"/>
    </location>
</feature>
<proteinExistence type="predicted"/>
<dbReference type="Pfam" id="PF01381">
    <property type="entry name" value="HTH_3"/>
    <property type="match status" value="1"/>
</dbReference>
<protein>
    <submittedName>
        <fullName evidence="2">Helix-turn-helix transcriptional regulator</fullName>
    </submittedName>
</protein>
<accession>A0AAW9Q539</accession>
<dbReference type="SUPFAM" id="SSF47413">
    <property type="entry name" value="lambda repressor-like DNA-binding domains"/>
    <property type="match status" value="1"/>
</dbReference>
<keyword evidence="3" id="KW-1185">Reference proteome</keyword>
<dbReference type="CDD" id="cd00093">
    <property type="entry name" value="HTH_XRE"/>
    <property type="match status" value="1"/>
</dbReference>
<comment type="caution">
    <text evidence="2">The sequence shown here is derived from an EMBL/GenBank/DDBJ whole genome shotgun (WGS) entry which is preliminary data.</text>
</comment>
<dbReference type="AlphaFoldDB" id="A0AAW9Q539"/>
<organism evidence="2 3">
    <name type="scientific">Aquincola agrisoli</name>
    <dbReference type="NCBI Taxonomy" id="3119538"/>
    <lineage>
        <taxon>Bacteria</taxon>
        <taxon>Pseudomonadati</taxon>
        <taxon>Pseudomonadota</taxon>
        <taxon>Betaproteobacteria</taxon>
        <taxon>Burkholderiales</taxon>
        <taxon>Sphaerotilaceae</taxon>
        <taxon>Aquincola</taxon>
    </lineage>
</organism>
<sequence length="90" mass="9509">MSEFAVRTSEQLPTLLQAFRKASGMTQAEVALRLGVTQQTLSALERNADRVNAGRLLQLLGILDVEMVLRNAGDGPAAASTGEAGAEPAW</sequence>
<gene>
    <name evidence="2" type="ORF">V4F39_14450</name>
</gene>
<evidence type="ECO:0000259" key="1">
    <source>
        <dbReference type="PROSITE" id="PS50943"/>
    </source>
</evidence>
<evidence type="ECO:0000313" key="3">
    <source>
        <dbReference type="Proteomes" id="UP001336250"/>
    </source>
</evidence>
<name>A0AAW9Q539_9BURK</name>
<evidence type="ECO:0000313" key="2">
    <source>
        <dbReference type="EMBL" id="MEF7615118.1"/>
    </source>
</evidence>
<dbReference type="Proteomes" id="UP001336250">
    <property type="component" value="Unassembled WGS sequence"/>
</dbReference>
<dbReference type="Gene3D" id="1.10.260.40">
    <property type="entry name" value="lambda repressor-like DNA-binding domains"/>
    <property type="match status" value="1"/>
</dbReference>
<dbReference type="RefSeq" id="WP_332290232.1">
    <property type="nucleotide sequence ID" value="NZ_JAZIBG010000028.1"/>
</dbReference>
<dbReference type="PROSITE" id="PS50943">
    <property type="entry name" value="HTH_CROC1"/>
    <property type="match status" value="1"/>
</dbReference>
<dbReference type="InterPro" id="IPR001387">
    <property type="entry name" value="Cro/C1-type_HTH"/>
</dbReference>
<dbReference type="GO" id="GO:0003677">
    <property type="term" value="F:DNA binding"/>
    <property type="evidence" value="ECO:0007669"/>
    <property type="project" value="InterPro"/>
</dbReference>
<dbReference type="InterPro" id="IPR010982">
    <property type="entry name" value="Lambda_DNA-bd_dom_sf"/>
</dbReference>
<dbReference type="EMBL" id="JAZIBG010000028">
    <property type="protein sequence ID" value="MEF7615118.1"/>
    <property type="molecule type" value="Genomic_DNA"/>
</dbReference>
<dbReference type="SMART" id="SM00530">
    <property type="entry name" value="HTH_XRE"/>
    <property type="match status" value="1"/>
</dbReference>
<reference evidence="2 3" key="1">
    <citation type="submission" date="2024-02" db="EMBL/GenBank/DDBJ databases">
        <title>Genome sequence of Aquincola sp. MAHUQ-54.</title>
        <authorList>
            <person name="Huq M.A."/>
        </authorList>
    </citation>
    <scope>NUCLEOTIDE SEQUENCE [LARGE SCALE GENOMIC DNA]</scope>
    <source>
        <strain evidence="2 3">MAHUQ-54</strain>
    </source>
</reference>